<name>A0A0P0RMN4_9BURK</name>
<geneLocation type="plasmid" evidence="2"/>
<keyword evidence="1" id="KW-0614">Plasmid</keyword>
<organism evidence="1 2">
    <name type="scientific">Paraburkholderia caribensis MBA4</name>
    <dbReference type="NCBI Taxonomy" id="1323664"/>
    <lineage>
        <taxon>Bacteria</taxon>
        <taxon>Pseudomonadati</taxon>
        <taxon>Pseudomonadota</taxon>
        <taxon>Betaproteobacteria</taxon>
        <taxon>Burkholderiales</taxon>
        <taxon>Burkholderiaceae</taxon>
        <taxon>Paraburkholderia</taxon>
    </lineage>
</organism>
<evidence type="ECO:0000313" key="1">
    <source>
        <dbReference type="EMBL" id="ALL70132.1"/>
    </source>
</evidence>
<gene>
    <name evidence="1" type="ORF">K788_0001514</name>
</gene>
<dbReference type="EMBL" id="CP012748">
    <property type="protein sequence ID" value="ALL70132.1"/>
    <property type="molecule type" value="Genomic_DNA"/>
</dbReference>
<accession>A0A0P0RMN4</accession>
<dbReference type="KEGG" id="bcai:K788_0001514"/>
<dbReference type="Proteomes" id="UP000019146">
    <property type="component" value="Plasmid unnamed"/>
</dbReference>
<reference evidence="1 2" key="1">
    <citation type="journal article" date="2014" name="Genome Announc.">
        <title>Draft Genome Sequence of the Haloacid-Degrading Burkholderia caribensis Strain MBA4.</title>
        <authorList>
            <person name="Pan Y."/>
            <person name="Kong K.F."/>
            <person name="Tsang J.S."/>
        </authorList>
    </citation>
    <scope>NUCLEOTIDE SEQUENCE [LARGE SCALE GENOMIC DNA]</scope>
    <source>
        <strain evidence="1 2">MBA4</strain>
        <plasmid evidence="2">Plasmid</plasmid>
    </source>
</reference>
<evidence type="ECO:0000313" key="2">
    <source>
        <dbReference type="Proteomes" id="UP000019146"/>
    </source>
</evidence>
<proteinExistence type="predicted"/>
<protein>
    <submittedName>
        <fullName evidence="1">Uncharacterized protein</fullName>
    </submittedName>
</protein>
<sequence>MRTPSTRLNHGKTPSNRAQAFFDRVERSPLFREVISICRTYLSA</sequence>
<dbReference type="AlphaFoldDB" id="A0A0P0RMN4"/>